<proteinExistence type="predicted"/>
<protein>
    <recommendedName>
        <fullName evidence="3">Multidrug ABC transporter ATPase</fullName>
    </recommendedName>
</protein>
<evidence type="ECO:0000313" key="2">
    <source>
        <dbReference type="Proteomes" id="UP000486534"/>
    </source>
</evidence>
<evidence type="ECO:0000313" key="1">
    <source>
        <dbReference type="EMBL" id="MQA52787.1"/>
    </source>
</evidence>
<dbReference type="RefSeq" id="WP_152896874.1">
    <property type="nucleotide sequence ID" value="NZ_WHUV01000001.1"/>
</dbReference>
<organism evidence="1 2">
    <name type="scientific">Pseudomonas piscis</name>
    <dbReference type="NCBI Taxonomy" id="2614538"/>
    <lineage>
        <taxon>Bacteria</taxon>
        <taxon>Pseudomonadati</taxon>
        <taxon>Pseudomonadota</taxon>
        <taxon>Gammaproteobacteria</taxon>
        <taxon>Pseudomonadales</taxon>
        <taxon>Pseudomonadaceae</taxon>
        <taxon>Pseudomonas</taxon>
    </lineage>
</organism>
<sequence>MIRPSSLIQILGGIGLLLGSAAVAAQCLPPPRNAQVPGFSLCKEWPAFAGQSISLLAELTPDPAVADTSGDGTYDLQLAVLDRQDGQALASYRQPVAFVSDAIHLDSLKLDTGRFQLAPQVRAFGVRAAFSGSSRVNPFDQVLLSLYVREGARLRPVMEKFVAYSYSGEWDGQCTGQRVEITRTLDIAKTSSHGYADLIVRSVSVTTLGEGQGEQCQSRSVTSKPVLSTLHYDGQRYVLPNELNGI</sequence>
<comment type="caution">
    <text evidence="1">The sequence shown here is derived from an EMBL/GenBank/DDBJ whole genome shotgun (WGS) entry which is preliminary data.</text>
</comment>
<gene>
    <name evidence="1" type="ORF">GDH07_05525</name>
</gene>
<accession>A0A7X1U2Y2</accession>
<name>A0A7X1U2Y2_9PSED</name>
<dbReference type="EMBL" id="WHUV01000001">
    <property type="protein sequence ID" value="MQA52787.1"/>
    <property type="molecule type" value="Genomic_DNA"/>
</dbReference>
<dbReference type="AlphaFoldDB" id="A0A7X1U2Y2"/>
<reference evidence="1 2" key="1">
    <citation type="submission" date="2019-10" db="EMBL/GenBank/DDBJ databases">
        <title>Pseudomonas dajingensis sp. nov., isolated from the profound head ulcers of farmed Murray cod (Maccullochella peelii peelii).</title>
        <authorList>
            <person name="Liu Y."/>
        </authorList>
    </citation>
    <scope>NUCLEOTIDE SEQUENCE [LARGE SCALE GENOMIC DNA]</scope>
    <source>
        <strain evidence="1 2">MC042</strain>
    </source>
</reference>
<evidence type="ECO:0008006" key="3">
    <source>
        <dbReference type="Google" id="ProtNLM"/>
    </source>
</evidence>
<dbReference type="Proteomes" id="UP000486534">
    <property type="component" value="Unassembled WGS sequence"/>
</dbReference>